<dbReference type="HOGENOM" id="CLU_016922_1_2_5"/>
<dbReference type="Proteomes" id="UP000005324">
    <property type="component" value="Unassembled WGS sequence"/>
</dbReference>
<dbReference type="InterPro" id="IPR005814">
    <property type="entry name" value="Aminotrans_3"/>
</dbReference>
<keyword evidence="6" id="KW-1185">Reference proteome</keyword>
<proteinExistence type="inferred from homology"/>
<organism evidence="5 6">
    <name type="scientific">Pseudoroseomonas cervicalis ATCC 49957</name>
    <dbReference type="NCBI Taxonomy" id="525371"/>
    <lineage>
        <taxon>Bacteria</taxon>
        <taxon>Pseudomonadati</taxon>
        <taxon>Pseudomonadota</taxon>
        <taxon>Alphaproteobacteria</taxon>
        <taxon>Acetobacterales</taxon>
        <taxon>Roseomonadaceae</taxon>
        <taxon>Roseomonas</taxon>
    </lineage>
</organism>
<dbReference type="Gene3D" id="3.40.640.10">
    <property type="entry name" value="Type I PLP-dependent aspartate aminotransferase-like (Major domain)"/>
    <property type="match status" value="1"/>
</dbReference>
<keyword evidence="5" id="KW-0413">Isomerase</keyword>
<feature type="region of interest" description="Disordered" evidence="4">
    <location>
        <begin position="1"/>
        <end position="36"/>
    </location>
</feature>
<protein>
    <submittedName>
        <fullName evidence="5">Aminotransferase, class III</fullName>
        <ecNumber evidence="5">5.4.3.8</ecNumber>
    </submittedName>
</protein>
<dbReference type="GO" id="GO:0042286">
    <property type="term" value="F:glutamate-1-semialdehyde 2,1-aminomutase activity"/>
    <property type="evidence" value="ECO:0007669"/>
    <property type="project" value="UniProtKB-EC"/>
</dbReference>
<evidence type="ECO:0000313" key="5">
    <source>
        <dbReference type="EMBL" id="EFH12720.1"/>
    </source>
</evidence>
<sequence length="464" mass="48673">MTGARAGRSLPGSERETVMPDSAPAQAPAMPETGRRNAPLGALLEEARQAYAAARPRSAALHETARQSLAGGSTRSVLFYTPFPTSMARGEGCRLWDADGREYIDFCGEYSAGLFGHSEPRILAALRAALARGLNFAAPGGDEVALAALIQGRFPAMQRLRFTNSGTEANIMALTAARNASRRPGLLAFRGGYHGGVLVFTPGAEAVNLPIPVTLADYNDAEGAAALIRQQAGTIGTVIVEPVQGAGGCLPAEPGFLQALRDATAETGAILILDEVMSSRHAAGGVQQRLGLTPDMVTLGKYMAGGMSFGAFGGREDIMALFDGHRPGALPHAGTFNNNVLSMAGGVVALGEVFGPAEAEALFARGEALRAALNRAVAGTRMQFTGMGSMLCPHFRPMPIPRAYAATPEEEQLRELFFLDMMQAGLYLARRGMMALSLPVGEAECAALVEAVAGFAERRRAVLQ</sequence>
<keyword evidence="5" id="KW-0032">Aminotransferase</keyword>
<dbReference type="PANTHER" id="PTHR43713">
    <property type="entry name" value="GLUTAMATE-1-SEMIALDEHYDE 2,1-AMINOMUTASE"/>
    <property type="match status" value="1"/>
</dbReference>
<evidence type="ECO:0000256" key="4">
    <source>
        <dbReference type="SAM" id="MobiDB-lite"/>
    </source>
</evidence>
<dbReference type="EC" id="5.4.3.8" evidence="5"/>
<dbReference type="PANTHER" id="PTHR43713:SF3">
    <property type="entry name" value="GLUTAMATE-1-SEMIALDEHYDE 2,1-AMINOMUTASE 1, CHLOROPLASTIC-RELATED"/>
    <property type="match status" value="1"/>
</dbReference>
<dbReference type="Pfam" id="PF00202">
    <property type="entry name" value="Aminotran_3"/>
    <property type="match status" value="1"/>
</dbReference>
<evidence type="ECO:0000256" key="2">
    <source>
        <dbReference type="ARBA" id="ARBA00022898"/>
    </source>
</evidence>
<gene>
    <name evidence="5" type="primary">hemL</name>
    <name evidence="5" type="ORF">HMPREF0731_1068</name>
</gene>
<evidence type="ECO:0000256" key="3">
    <source>
        <dbReference type="RuleBase" id="RU003560"/>
    </source>
</evidence>
<dbReference type="InterPro" id="IPR015422">
    <property type="entry name" value="PyrdxlP-dep_Trfase_small"/>
</dbReference>
<reference evidence="5 6" key="1">
    <citation type="submission" date="2010-04" db="EMBL/GenBank/DDBJ databases">
        <authorList>
            <person name="Qin X."/>
            <person name="Bachman B."/>
            <person name="Battles P."/>
            <person name="Bell A."/>
            <person name="Bess C."/>
            <person name="Bickham C."/>
            <person name="Chaboub L."/>
            <person name="Chen D."/>
            <person name="Coyle M."/>
            <person name="Deiros D.R."/>
            <person name="Dinh H."/>
            <person name="Forbes L."/>
            <person name="Fowler G."/>
            <person name="Francisco L."/>
            <person name="Fu Q."/>
            <person name="Gubbala S."/>
            <person name="Hale W."/>
            <person name="Han Y."/>
            <person name="Hemphill L."/>
            <person name="Highlander S.K."/>
            <person name="Hirani K."/>
            <person name="Hogues M."/>
            <person name="Jackson L."/>
            <person name="Jakkamsetti A."/>
            <person name="Javaid M."/>
            <person name="Jiang H."/>
            <person name="Korchina V."/>
            <person name="Kovar C."/>
            <person name="Lara F."/>
            <person name="Lee S."/>
            <person name="Mata R."/>
            <person name="Mathew T."/>
            <person name="Moen C."/>
            <person name="Morales K."/>
            <person name="Munidasa M."/>
            <person name="Nazareth L."/>
            <person name="Ngo R."/>
            <person name="Nguyen L."/>
            <person name="Okwuonu G."/>
            <person name="Ongeri F."/>
            <person name="Patil S."/>
            <person name="Petrosino J."/>
            <person name="Pham C."/>
            <person name="Pham P."/>
            <person name="Pu L.-L."/>
            <person name="Puazo M."/>
            <person name="Raj R."/>
            <person name="Reid J."/>
            <person name="Rouhana J."/>
            <person name="Saada N."/>
            <person name="Shang Y."/>
            <person name="Simmons D."/>
            <person name="Thornton R."/>
            <person name="Warren J."/>
            <person name="Weissenberger G."/>
            <person name="Zhang J."/>
            <person name="Zhang L."/>
            <person name="Zhou C."/>
            <person name="Zhu D."/>
            <person name="Muzny D."/>
            <person name="Worley K."/>
            <person name="Gibbs R."/>
        </authorList>
    </citation>
    <scope>NUCLEOTIDE SEQUENCE [LARGE SCALE GENOMIC DNA]</scope>
    <source>
        <strain evidence="5 6">ATCC 49957</strain>
    </source>
</reference>
<comment type="similarity">
    <text evidence="3">Belongs to the class-III pyridoxal-phosphate-dependent aminotransferase family.</text>
</comment>
<evidence type="ECO:0000313" key="6">
    <source>
        <dbReference type="Proteomes" id="UP000005324"/>
    </source>
</evidence>
<dbReference type="SUPFAM" id="SSF53383">
    <property type="entry name" value="PLP-dependent transferases"/>
    <property type="match status" value="1"/>
</dbReference>
<comment type="caution">
    <text evidence="5">The sequence shown here is derived from an EMBL/GenBank/DDBJ whole genome shotgun (WGS) entry which is preliminary data.</text>
</comment>
<keyword evidence="2 3" id="KW-0663">Pyridoxal phosphate</keyword>
<keyword evidence="5" id="KW-0808">Transferase</keyword>
<evidence type="ECO:0000256" key="1">
    <source>
        <dbReference type="ARBA" id="ARBA00001933"/>
    </source>
</evidence>
<dbReference type="InterPro" id="IPR015421">
    <property type="entry name" value="PyrdxlP-dep_Trfase_major"/>
</dbReference>
<dbReference type="GO" id="GO:0030170">
    <property type="term" value="F:pyridoxal phosphate binding"/>
    <property type="evidence" value="ECO:0007669"/>
    <property type="project" value="InterPro"/>
</dbReference>
<comment type="cofactor">
    <cofactor evidence="1">
        <name>pyridoxal 5'-phosphate</name>
        <dbReference type="ChEBI" id="CHEBI:597326"/>
    </cofactor>
</comment>
<accession>D5RJ08</accession>
<dbReference type="Gene3D" id="3.90.1150.10">
    <property type="entry name" value="Aspartate Aminotransferase, domain 1"/>
    <property type="match status" value="1"/>
</dbReference>
<name>D5RJ08_9PROT</name>
<dbReference type="InterPro" id="IPR015424">
    <property type="entry name" value="PyrdxlP-dep_Trfase"/>
</dbReference>
<dbReference type="GO" id="GO:0008483">
    <property type="term" value="F:transaminase activity"/>
    <property type="evidence" value="ECO:0007669"/>
    <property type="project" value="UniProtKB-KW"/>
</dbReference>
<dbReference type="AlphaFoldDB" id="D5RJ08"/>
<dbReference type="EMBL" id="ADVL01000177">
    <property type="protein sequence ID" value="EFH12720.1"/>
    <property type="molecule type" value="Genomic_DNA"/>
</dbReference>